<protein>
    <submittedName>
        <fullName evidence="4">Transcriptional regulator, TetR domain protein</fullName>
    </submittedName>
</protein>
<gene>
    <name evidence="4" type="ORF">LEP1GSC123_0307</name>
</gene>
<dbReference type="InterPro" id="IPR009057">
    <property type="entry name" value="Homeodomain-like_sf"/>
</dbReference>
<evidence type="ECO:0000259" key="3">
    <source>
        <dbReference type="PROSITE" id="PS50977"/>
    </source>
</evidence>
<evidence type="ECO:0000256" key="2">
    <source>
        <dbReference type="PROSITE-ProRule" id="PRU00335"/>
    </source>
</evidence>
<dbReference type="PROSITE" id="PS50977">
    <property type="entry name" value="HTH_TETR_2"/>
    <property type="match status" value="1"/>
</dbReference>
<feature type="domain" description="HTH tetR-type" evidence="3">
    <location>
        <begin position="20"/>
        <end position="56"/>
    </location>
</feature>
<accession>M3GLN2</accession>
<evidence type="ECO:0000313" key="5">
    <source>
        <dbReference type="Proteomes" id="UP000011783"/>
    </source>
</evidence>
<organism evidence="4 5">
    <name type="scientific">Leptospira borgpetersenii str. 200701203</name>
    <dbReference type="NCBI Taxonomy" id="1193007"/>
    <lineage>
        <taxon>Bacteria</taxon>
        <taxon>Pseudomonadati</taxon>
        <taxon>Spirochaetota</taxon>
        <taxon>Spirochaetia</taxon>
        <taxon>Leptospirales</taxon>
        <taxon>Leptospiraceae</taxon>
        <taxon>Leptospira</taxon>
    </lineage>
</organism>
<evidence type="ECO:0000256" key="1">
    <source>
        <dbReference type="ARBA" id="ARBA00023125"/>
    </source>
</evidence>
<dbReference type="Gene3D" id="1.10.10.60">
    <property type="entry name" value="Homeodomain-like"/>
    <property type="match status" value="1"/>
</dbReference>
<dbReference type="GO" id="GO:0003677">
    <property type="term" value="F:DNA binding"/>
    <property type="evidence" value="ECO:0007669"/>
    <property type="project" value="UniProtKB-UniRule"/>
</dbReference>
<dbReference type="SUPFAM" id="SSF46689">
    <property type="entry name" value="Homeodomain-like"/>
    <property type="match status" value="1"/>
</dbReference>
<proteinExistence type="predicted"/>
<name>M3GLN2_LEPBO</name>
<reference evidence="4 5" key="1">
    <citation type="submission" date="2013-01" db="EMBL/GenBank/DDBJ databases">
        <authorList>
            <person name="Harkins D.M."/>
            <person name="Durkin A.S."/>
            <person name="Brinkac L.M."/>
            <person name="Haft D.H."/>
            <person name="Selengut J.D."/>
            <person name="Sanka R."/>
            <person name="DePew J."/>
            <person name="Purushe J."/>
            <person name="Picardeau M."/>
            <person name="Werts C."/>
            <person name="Goarant C."/>
            <person name="Vinetz J.M."/>
            <person name="Sutton G.G."/>
            <person name="Nierman W.C."/>
            <person name="Fouts D.E."/>
        </authorList>
    </citation>
    <scope>NUCLEOTIDE SEQUENCE [LARGE SCALE GENOMIC DNA]</scope>
    <source>
        <strain evidence="4 5">200701203</strain>
    </source>
</reference>
<dbReference type="Pfam" id="PF00440">
    <property type="entry name" value="TetR_N"/>
    <property type="match status" value="1"/>
</dbReference>
<dbReference type="Proteomes" id="UP000011783">
    <property type="component" value="Unassembled WGS sequence"/>
</dbReference>
<dbReference type="BioCyc" id="LBOR1193007:G11KN-424-MONOMER"/>
<dbReference type="EMBL" id="AKWO02000010">
    <property type="protein sequence ID" value="EMG01892.1"/>
    <property type="molecule type" value="Genomic_DNA"/>
</dbReference>
<keyword evidence="1 2" id="KW-0238">DNA-binding</keyword>
<comment type="caution">
    <text evidence="4">The sequence shown here is derived from an EMBL/GenBank/DDBJ whole genome shotgun (WGS) entry which is preliminary data.</text>
</comment>
<dbReference type="AlphaFoldDB" id="M3GLN2"/>
<evidence type="ECO:0000313" key="4">
    <source>
        <dbReference type="EMBL" id="EMG01892.1"/>
    </source>
</evidence>
<comment type="caution">
    <text evidence="2">Lacks conserved residue(s) required for the propagation of feature annotation.</text>
</comment>
<sequence>MNLQVQEEVQNSIDLDRNWPEGQKKFFLAAVEIFAQKGFSAATTGEIAKKAGVAEG</sequence>
<dbReference type="InterPro" id="IPR001647">
    <property type="entry name" value="HTH_TetR"/>
</dbReference>